<evidence type="ECO:0000313" key="2">
    <source>
        <dbReference type="Proteomes" id="UP000297253"/>
    </source>
</evidence>
<name>A0A4Y9JDB9_9STRE</name>
<gene>
    <name evidence="1" type="ORF">E4T82_06275</name>
</gene>
<organism evidence="1 2">
    <name type="scientific">Streptococcus cuniculi</name>
    <dbReference type="NCBI Taxonomy" id="1432788"/>
    <lineage>
        <taxon>Bacteria</taxon>
        <taxon>Bacillati</taxon>
        <taxon>Bacillota</taxon>
        <taxon>Bacilli</taxon>
        <taxon>Lactobacillales</taxon>
        <taxon>Streptococcaceae</taxon>
        <taxon>Streptococcus</taxon>
    </lineage>
</organism>
<protein>
    <submittedName>
        <fullName evidence="1">Uncharacterized protein</fullName>
    </submittedName>
</protein>
<reference evidence="1 2" key="1">
    <citation type="submission" date="2019-03" db="EMBL/GenBank/DDBJ databases">
        <title>Diversity of the mouse oral microbiome.</title>
        <authorList>
            <person name="Joseph S."/>
            <person name="Aduse-Opoku J."/>
            <person name="Curtis M."/>
            <person name="Wade W."/>
            <person name="Hashim A."/>
        </authorList>
    </citation>
    <scope>NUCLEOTIDE SEQUENCE [LARGE SCALE GENOMIC DNA]</scope>
    <source>
        <strain evidence="1 2">WM131</strain>
    </source>
</reference>
<dbReference type="RefSeq" id="WP_135182005.1">
    <property type="nucleotide sequence ID" value="NZ_JADGKZ010000007.1"/>
</dbReference>
<proteinExistence type="predicted"/>
<evidence type="ECO:0000313" key="1">
    <source>
        <dbReference type="EMBL" id="TFU97825.1"/>
    </source>
</evidence>
<accession>A0A4Y9JDB9</accession>
<comment type="caution">
    <text evidence="1">The sequence shown here is derived from an EMBL/GenBank/DDBJ whole genome shotgun (WGS) entry which is preliminary data.</text>
</comment>
<dbReference type="EMBL" id="SPPD01000007">
    <property type="protein sequence ID" value="TFU97825.1"/>
    <property type="molecule type" value="Genomic_DNA"/>
</dbReference>
<dbReference type="Proteomes" id="UP000297253">
    <property type="component" value="Unassembled WGS sequence"/>
</dbReference>
<dbReference type="AlphaFoldDB" id="A0A4Y9JDB9"/>
<sequence>MTQQSPVQEILIELNVIKNALGYVLDYLEVSIDTPERVQSYLLSRDETHTLAFLAFNNLHHLVETEWNKGKE</sequence>